<keyword evidence="6" id="KW-1185">Reference proteome</keyword>
<evidence type="ECO:0000313" key="5">
    <source>
        <dbReference type="EMBL" id="KAG7309890.1"/>
    </source>
</evidence>
<keyword evidence="3" id="KW-0862">Zinc</keyword>
<comment type="caution">
    <text evidence="5">The sequence shown here is derived from an EMBL/GenBank/DDBJ whole genome shotgun (WGS) entry which is preliminary data.</text>
</comment>
<dbReference type="Gene3D" id="2.20.25.240">
    <property type="match status" value="1"/>
</dbReference>
<keyword evidence="2" id="KW-0863">Zinc-finger</keyword>
<dbReference type="Proteomes" id="UP000823941">
    <property type="component" value="Chromosome 6"/>
</dbReference>
<evidence type="ECO:0000256" key="3">
    <source>
        <dbReference type="ARBA" id="ARBA00022833"/>
    </source>
</evidence>
<evidence type="ECO:0000259" key="4">
    <source>
        <dbReference type="Pfam" id="PF04500"/>
    </source>
</evidence>
<protein>
    <recommendedName>
        <fullName evidence="4">FLYWCH-type domain-containing protein</fullName>
    </recommendedName>
</protein>
<evidence type="ECO:0000256" key="1">
    <source>
        <dbReference type="ARBA" id="ARBA00022723"/>
    </source>
</evidence>
<dbReference type="InterPro" id="IPR007588">
    <property type="entry name" value="Znf_FLYWCH"/>
</dbReference>
<dbReference type="Pfam" id="PF04500">
    <property type="entry name" value="FLYWCH"/>
    <property type="match status" value="1"/>
</dbReference>
<organism evidence="5 6">
    <name type="scientific">Plutella xylostella</name>
    <name type="common">Diamondback moth</name>
    <name type="synonym">Plutella maculipennis</name>
    <dbReference type="NCBI Taxonomy" id="51655"/>
    <lineage>
        <taxon>Eukaryota</taxon>
        <taxon>Metazoa</taxon>
        <taxon>Ecdysozoa</taxon>
        <taxon>Arthropoda</taxon>
        <taxon>Hexapoda</taxon>
        <taxon>Insecta</taxon>
        <taxon>Pterygota</taxon>
        <taxon>Neoptera</taxon>
        <taxon>Endopterygota</taxon>
        <taxon>Lepidoptera</taxon>
        <taxon>Glossata</taxon>
        <taxon>Ditrysia</taxon>
        <taxon>Yponomeutoidea</taxon>
        <taxon>Plutellidae</taxon>
        <taxon>Plutella</taxon>
    </lineage>
</organism>
<evidence type="ECO:0000256" key="2">
    <source>
        <dbReference type="ARBA" id="ARBA00022771"/>
    </source>
</evidence>
<keyword evidence="1" id="KW-0479">Metal-binding</keyword>
<evidence type="ECO:0000313" key="6">
    <source>
        <dbReference type="Proteomes" id="UP000823941"/>
    </source>
</evidence>
<name>A0ABQ7QXW0_PLUXY</name>
<gene>
    <name evidence="5" type="ORF">JYU34_004404</name>
</gene>
<sequence length="76" mass="8645">MPLKTLKYTLSLVKPEFATSQKGKRLIKMGAYTFRLQGVTHDRARWCCSTHNSKGCNAAVHTINDQLVHIKNVHNH</sequence>
<proteinExistence type="predicted"/>
<reference evidence="5 6" key="1">
    <citation type="submission" date="2021-06" db="EMBL/GenBank/DDBJ databases">
        <title>A haploid diamondback moth (Plutella xylostella L.) genome assembly resolves 31 chromosomes and identifies a diamide resistance mutation.</title>
        <authorList>
            <person name="Ward C.M."/>
            <person name="Perry K.D."/>
            <person name="Baker G."/>
            <person name="Powis K."/>
            <person name="Heckel D.G."/>
            <person name="Baxter S.W."/>
        </authorList>
    </citation>
    <scope>NUCLEOTIDE SEQUENCE [LARGE SCALE GENOMIC DNA]</scope>
    <source>
        <strain evidence="5 6">LV</strain>
        <tissue evidence="5">Single pupa</tissue>
    </source>
</reference>
<accession>A0ABQ7QXW0</accession>
<dbReference type="EMBL" id="JAHIBW010000006">
    <property type="protein sequence ID" value="KAG7309890.1"/>
    <property type="molecule type" value="Genomic_DNA"/>
</dbReference>
<feature type="domain" description="FLYWCH-type" evidence="4">
    <location>
        <begin position="17"/>
        <end position="76"/>
    </location>
</feature>